<dbReference type="EMBL" id="JACOAF010000017">
    <property type="protein sequence ID" value="MBC3539233.1"/>
    <property type="molecule type" value="Genomic_DNA"/>
</dbReference>
<feature type="chain" id="PRO_5047248843" description="Lipoprotein" evidence="2">
    <location>
        <begin position="26"/>
        <end position="238"/>
    </location>
</feature>
<organism evidence="3 4">
    <name type="scientific">Rufibacter sediminis</name>
    <dbReference type="NCBI Taxonomy" id="2762756"/>
    <lineage>
        <taxon>Bacteria</taxon>
        <taxon>Pseudomonadati</taxon>
        <taxon>Bacteroidota</taxon>
        <taxon>Cytophagia</taxon>
        <taxon>Cytophagales</taxon>
        <taxon>Hymenobacteraceae</taxon>
        <taxon>Rufibacter</taxon>
    </lineage>
</organism>
<evidence type="ECO:0000313" key="3">
    <source>
        <dbReference type="EMBL" id="MBC3539233.1"/>
    </source>
</evidence>
<gene>
    <name evidence="3" type="ORF">H7U12_06045</name>
</gene>
<name>A0ABR6VPX2_9BACT</name>
<evidence type="ECO:0000256" key="2">
    <source>
        <dbReference type="SAM" id="SignalP"/>
    </source>
</evidence>
<feature type="region of interest" description="Disordered" evidence="1">
    <location>
        <begin position="21"/>
        <end position="46"/>
    </location>
</feature>
<reference evidence="3 4" key="1">
    <citation type="journal article" date="2019" name="Int. J. Syst. Evol. Microbiol.">
        <title>Rufibacter sediminis sp. nov., isolated from freshwater lake sediment.</title>
        <authorList>
            <person name="Qu J.H."/>
            <person name="Zhang L.J."/>
            <person name="Fu Y.H."/>
            <person name="Li H.F."/>
        </authorList>
    </citation>
    <scope>NUCLEOTIDE SEQUENCE [LARGE SCALE GENOMIC DNA]</scope>
    <source>
        <strain evidence="3 4">H-1</strain>
    </source>
</reference>
<evidence type="ECO:0000313" key="4">
    <source>
        <dbReference type="Proteomes" id="UP000659698"/>
    </source>
</evidence>
<keyword evidence="4" id="KW-1185">Reference proteome</keyword>
<feature type="signal peptide" evidence="2">
    <location>
        <begin position="1"/>
        <end position="25"/>
    </location>
</feature>
<dbReference type="RefSeq" id="WP_186634508.1">
    <property type="nucleotide sequence ID" value="NZ_JACOAF010000017.1"/>
</dbReference>
<dbReference type="PROSITE" id="PS51257">
    <property type="entry name" value="PROKAR_LIPOPROTEIN"/>
    <property type="match status" value="1"/>
</dbReference>
<comment type="caution">
    <text evidence="3">The sequence shown here is derived from an EMBL/GenBank/DDBJ whole genome shotgun (WGS) entry which is preliminary data.</text>
</comment>
<evidence type="ECO:0008006" key="5">
    <source>
        <dbReference type="Google" id="ProtNLM"/>
    </source>
</evidence>
<protein>
    <recommendedName>
        <fullName evidence="5">Lipoprotein</fullName>
    </recommendedName>
</protein>
<accession>A0ABR6VPX2</accession>
<proteinExistence type="predicted"/>
<dbReference type="Proteomes" id="UP000659698">
    <property type="component" value="Unassembled WGS sequence"/>
</dbReference>
<keyword evidence="2" id="KW-0732">Signal</keyword>
<sequence length="238" mass="26870">MKKLRTVASLSFLLLMGCHSNSTQQDSPVEGESPRTVSPRKETRQQTRVLAKDTLNVLQEEVIRKTARGGEADFASFFRKWAQSIQRENPREFNGYIDPTRGLYLIEAPGAVPHFTHVTDISTFRRMGAQPGMFFTIRETFQECRLEEVQVLPTLTCGGENNNFSREGCFVAEATAFRKSDAYQYAGLPPDEQKKIAQTQLLVSRTVLHTGSGFKFHFGQIKGQWRVLFIDLTVPCSA</sequence>
<evidence type="ECO:0000256" key="1">
    <source>
        <dbReference type="SAM" id="MobiDB-lite"/>
    </source>
</evidence>